<dbReference type="SMART" id="SM00799">
    <property type="entry name" value="DENN"/>
    <property type="match status" value="1"/>
</dbReference>
<feature type="region of interest" description="Disordered" evidence="1">
    <location>
        <begin position="67"/>
        <end position="131"/>
    </location>
</feature>
<name>A0A7R8YQJ2_HERIL</name>
<dbReference type="Gene3D" id="3.40.50.11500">
    <property type="match status" value="1"/>
</dbReference>
<proteinExistence type="predicted"/>
<dbReference type="Gene3D" id="3.30.450.200">
    <property type="match status" value="1"/>
</dbReference>
<dbReference type="PANTHER" id="PTHR15288:SF0">
    <property type="entry name" value="UDENN DOMAIN-CONTAINING PROTEIN"/>
    <property type="match status" value="1"/>
</dbReference>
<evidence type="ECO:0000313" key="3">
    <source>
        <dbReference type="EMBL" id="CAD7078464.1"/>
    </source>
</evidence>
<dbReference type="InParanoid" id="A0A7R8YQJ2"/>
<sequence>MSCEPPVSGRVSAIKSQFESLSSVESLDISGIRSKKPSVRFQFQRAATSFDLTNRHDKIKDVVKTWSSQPKNEVPKQHSDSALLEQHRRVSKQPVNSNRPALKRCSKETTEVKLSRHTSDPVKRSSIKRSPAFRVGEKQNKAILIKQTSLTEDKTQAGLSDSLKAALRQPLPVGPPPKKPPRTFCGSPTSVPEEKALFDSGDGHDPSDSATSGVHIQERINFLETNLAMKSGPKTHLPAVKFRTPLQKSKTELVLQGTKFLNCISCLRDSTPVYDSVGAYENESKPLILQKSRTTCLTGKPHEPIYMEPFGHLKSNNRQISRCSNFTKETENVNTNTNDKKISNGNSVASCSCPENHKSTDSHYLCTAIKENSGDADSAEKEASFSLEKTYDEISILLNAAFQQKIPGNDCSTMNSKDNNSDDNEIRSSTRLSRSMTEKRKDYVRRVSCVPNRQINNYGTVHRTFKPTNSKASTNINDSKNNNEPATELFYENIIKTSDRINKYNQLVEKSSKSSPLLAKKHEDRQVQSAEEEDIYEIGMSENDNTPKLFQVCILVGYNTSTGSAYVKLKFPPNEPTPENIEQLVFPSSELIKSGKENQEYCLILTDDNGVKFYGFCRRVLPENSEMCLPMAYCIVSATKALGFYQKILKEIESRHGQSEAQLMIMLHNIQATKIPSAGKYLHVKLPLSIRPKTLFSSNHKISPKRLSLEANPKWLTESATQAAFADSDFDSPKSTKRHSGVKSLMEEFEDKKHQQAPFDLSLINRSLIARDPRFDEILIRRPNDIRLENTELSDILECLGPELLINVFASLLHERKVILQGKNMSLISKAILALDTILYPFQWQYTIVTILPQSLVEICQAPFPVLAGVLEKISFEIEDGILIDMDSKQIVQCCGDEQMIIPESLRKSLQLSLEMVDLIDQGKMLSSVLISESFLRFFVELFANINLKRFHKDDFIQSHHEQTIKFFLEWFLETSMFRHFYNARYEDRTSEDVECDNFYILFDARVMEKSENSVKTSQNIETIVKNSKIINKKGKTFRDRFKHFLS</sequence>
<feature type="compositionally biased region" description="Basic and acidic residues" evidence="1">
    <location>
        <begin position="105"/>
        <end position="123"/>
    </location>
</feature>
<dbReference type="InterPro" id="IPR005113">
    <property type="entry name" value="uDENN_dom"/>
</dbReference>
<dbReference type="Proteomes" id="UP000594454">
    <property type="component" value="Chromosome 1"/>
</dbReference>
<organism evidence="3 4">
    <name type="scientific">Hermetia illucens</name>
    <name type="common">Black soldier fly</name>
    <dbReference type="NCBI Taxonomy" id="343691"/>
    <lineage>
        <taxon>Eukaryota</taxon>
        <taxon>Metazoa</taxon>
        <taxon>Ecdysozoa</taxon>
        <taxon>Arthropoda</taxon>
        <taxon>Hexapoda</taxon>
        <taxon>Insecta</taxon>
        <taxon>Pterygota</taxon>
        <taxon>Neoptera</taxon>
        <taxon>Endopterygota</taxon>
        <taxon>Diptera</taxon>
        <taxon>Brachycera</taxon>
        <taxon>Stratiomyomorpha</taxon>
        <taxon>Stratiomyidae</taxon>
        <taxon>Hermetiinae</taxon>
        <taxon>Hermetia</taxon>
    </lineage>
</organism>
<keyword evidence="4" id="KW-1185">Reference proteome</keyword>
<evidence type="ECO:0000259" key="2">
    <source>
        <dbReference type="PROSITE" id="PS50211"/>
    </source>
</evidence>
<feature type="domain" description="UDENN" evidence="2">
    <location>
        <begin position="536"/>
        <end position="992"/>
    </location>
</feature>
<reference evidence="3 4" key="1">
    <citation type="submission" date="2020-11" db="EMBL/GenBank/DDBJ databases">
        <authorList>
            <person name="Wallbank WR R."/>
            <person name="Pardo Diaz C."/>
            <person name="Kozak K."/>
            <person name="Martin S."/>
            <person name="Jiggins C."/>
            <person name="Moest M."/>
            <person name="Warren A I."/>
            <person name="Generalovic N T."/>
            <person name="Byers J.R.P. K."/>
            <person name="Montejo-Kovacevich G."/>
            <person name="Yen C E."/>
        </authorList>
    </citation>
    <scope>NUCLEOTIDE SEQUENCE [LARGE SCALE GENOMIC DNA]</scope>
</reference>
<feature type="compositionally biased region" description="Basic and acidic residues" evidence="1">
    <location>
        <begin position="192"/>
        <end position="207"/>
    </location>
</feature>
<dbReference type="AlphaFoldDB" id="A0A7R8YQJ2"/>
<dbReference type="Pfam" id="PF02141">
    <property type="entry name" value="DENN"/>
    <property type="match status" value="1"/>
</dbReference>
<dbReference type="InterPro" id="IPR001194">
    <property type="entry name" value="cDENN_dom"/>
</dbReference>
<evidence type="ECO:0000313" key="4">
    <source>
        <dbReference type="Proteomes" id="UP000594454"/>
    </source>
</evidence>
<feature type="region of interest" description="Disordered" evidence="1">
    <location>
        <begin position="463"/>
        <end position="484"/>
    </location>
</feature>
<dbReference type="EMBL" id="LR899009">
    <property type="protein sequence ID" value="CAD7078464.1"/>
    <property type="molecule type" value="Genomic_DNA"/>
</dbReference>
<accession>A0A7R8YQJ2</accession>
<feature type="compositionally biased region" description="Polar residues" evidence="1">
    <location>
        <begin position="466"/>
        <end position="484"/>
    </location>
</feature>
<feature type="region of interest" description="Disordered" evidence="1">
    <location>
        <begin position="409"/>
        <end position="438"/>
    </location>
</feature>
<dbReference type="OrthoDB" id="10266080at2759"/>
<gene>
    <name evidence="3" type="ORF">HERILL_LOCUS1731</name>
</gene>
<dbReference type="InterPro" id="IPR037516">
    <property type="entry name" value="Tripartite_DENN"/>
</dbReference>
<dbReference type="PROSITE" id="PS50211">
    <property type="entry name" value="DENN"/>
    <property type="match status" value="1"/>
</dbReference>
<dbReference type="InterPro" id="IPR043153">
    <property type="entry name" value="DENN_C"/>
</dbReference>
<feature type="region of interest" description="Disordered" evidence="1">
    <location>
        <begin position="169"/>
        <end position="213"/>
    </location>
</feature>
<dbReference type="SMART" id="SM00800">
    <property type="entry name" value="uDENN"/>
    <property type="match status" value="1"/>
</dbReference>
<dbReference type="InterPro" id="IPR051942">
    <property type="entry name" value="DENN_domain_containing_2"/>
</dbReference>
<evidence type="ECO:0000256" key="1">
    <source>
        <dbReference type="SAM" id="MobiDB-lite"/>
    </source>
</evidence>
<dbReference type="Pfam" id="PF03456">
    <property type="entry name" value="uDENN"/>
    <property type="match status" value="1"/>
</dbReference>
<dbReference type="PANTHER" id="PTHR15288">
    <property type="entry name" value="DENN DOMAIN-CONTAINING PROTEIN 2"/>
    <property type="match status" value="1"/>
</dbReference>
<protein>
    <recommendedName>
        <fullName evidence="2">UDENN domain-containing protein</fullName>
    </recommendedName>
</protein>